<dbReference type="AlphaFoldDB" id="A0A8K1CD16"/>
<keyword evidence="3" id="KW-1185">Reference proteome</keyword>
<proteinExistence type="predicted"/>
<sequence>MWNLRLRGPKGKAAVVKIEPAESMERFCAMAAEQLAIKGKKSLTLRSGFPPQSVEFVMTDIVESKLANNDTVVVDMASASAAPAAPNTASSASSYAAPVTKGKRQEAANKAKTPARGGVHTLSGPSHRAPPKRRERGHGVRLGVSMEEQSEVIPEEEGPAPKYRRTKAIQLGSKDDVAVQLVNAVSGQSNDRAGKFFRAATKSAVEHQYEMTLANARLNAALSNKFEIQEVRNAQRAGGDDGQAAEMRVKFKESARKWKEETVALLQPVEIQAIVKYVLLSGGEGGKEMLKPFNMAQVSPRVFWSIARLYSGDVAAGLAALVPDVDWSYLDTRTRQMSEKAMQAKKNEEHYRRWKQQGTTPARASRAQPQPASTSDVIEIDMDSHDDEAKTAAPTEDIHLASAIEYAEQADKRALRNAMARAALNRVEVQARAAELDLALRDETTSASRLESARVALRKTALTPATDEEEEDVEQTTTVYCDRCNKARILSLAEGSTAQVDKAEWTCVELAAVGRSGGCDEADDELVQILGPKPAGLLLKAGIATRKDLANSTLANALEHLAHPLDATYSTTKTWLDEKIDEARLDEVNDAMIEIVGDGHLVGVLELEKLGTPADLAETPADLIVNALTKQMDWDTGDATRSVKEWQDQAKARITQQGWMGEWRTV</sequence>
<dbReference type="Proteomes" id="UP000794436">
    <property type="component" value="Unassembled WGS sequence"/>
</dbReference>
<feature type="compositionally biased region" description="Low complexity" evidence="1">
    <location>
        <begin position="361"/>
        <end position="373"/>
    </location>
</feature>
<accession>A0A8K1CD16</accession>
<feature type="region of interest" description="Disordered" evidence="1">
    <location>
        <begin position="343"/>
        <end position="374"/>
    </location>
</feature>
<reference evidence="2" key="1">
    <citation type="submission" date="2019-03" db="EMBL/GenBank/DDBJ databases">
        <title>Long read genome sequence of the mycoparasitic Pythium oligandrum ATCC 38472 isolated from sugarbeet rhizosphere.</title>
        <authorList>
            <person name="Gaulin E."/>
        </authorList>
    </citation>
    <scope>NUCLEOTIDE SEQUENCE</scope>
    <source>
        <strain evidence="2">ATCC 38472_TT</strain>
    </source>
</reference>
<gene>
    <name evidence="2" type="ORF">Poli38472_000713</name>
</gene>
<name>A0A8K1CD16_PYTOL</name>
<evidence type="ECO:0000256" key="1">
    <source>
        <dbReference type="SAM" id="MobiDB-lite"/>
    </source>
</evidence>
<comment type="caution">
    <text evidence="2">The sequence shown here is derived from an EMBL/GenBank/DDBJ whole genome shotgun (WGS) entry which is preliminary data.</text>
</comment>
<feature type="compositionally biased region" description="Low complexity" evidence="1">
    <location>
        <begin position="81"/>
        <end position="98"/>
    </location>
</feature>
<dbReference type="OrthoDB" id="333752at2759"/>
<evidence type="ECO:0008006" key="4">
    <source>
        <dbReference type="Google" id="ProtNLM"/>
    </source>
</evidence>
<organism evidence="2 3">
    <name type="scientific">Pythium oligandrum</name>
    <name type="common">Mycoparasitic fungus</name>
    <dbReference type="NCBI Taxonomy" id="41045"/>
    <lineage>
        <taxon>Eukaryota</taxon>
        <taxon>Sar</taxon>
        <taxon>Stramenopiles</taxon>
        <taxon>Oomycota</taxon>
        <taxon>Peronosporomycetes</taxon>
        <taxon>Pythiales</taxon>
        <taxon>Pythiaceae</taxon>
        <taxon>Pythium</taxon>
    </lineage>
</organism>
<protein>
    <recommendedName>
        <fullName evidence="4">CW-type domain-containing protein</fullName>
    </recommendedName>
</protein>
<evidence type="ECO:0000313" key="2">
    <source>
        <dbReference type="EMBL" id="TMW60671.1"/>
    </source>
</evidence>
<evidence type="ECO:0000313" key="3">
    <source>
        <dbReference type="Proteomes" id="UP000794436"/>
    </source>
</evidence>
<feature type="region of interest" description="Disordered" evidence="1">
    <location>
        <begin position="81"/>
        <end position="137"/>
    </location>
</feature>
<dbReference type="EMBL" id="SPLM01000108">
    <property type="protein sequence ID" value="TMW60671.1"/>
    <property type="molecule type" value="Genomic_DNA"/>
</dbReference>